<dbReference type="InterPro" id="IPR011877">
    <property type="entry name" value="Ribokinase"/>
</dbReference>
<dbReference type="AlphaFoldDB" id="A0A914BF71"/>
<dbReference type="GO" id="GO:0004747">
    <property type="term" value="F:ribokinase activity"/>
    <property type="evidence" value="ECO:0007669"/>
    <property type="project" value="UniProtKB-UniRule"/>
</dbReference>
<dbReference type="PRINTS" id="PR00990">
    <property type="entry name" value="RIBOKINASE"/>
</dbReference>
<keyword evidence="12 13" id="KW-0119">Carbohydrate metabolism</keyword>
<feature type="binding site" evidence="13">
    <location>
        <position position="255"/>
    </location>
    <ligand>
        <name>K(+)</name>
        <dbReference type="ChEBI" id="CHEBI:29103"/>
    </ligand>
</feature>
<evidence type="ECO:0000256" key="10">
    <source>
        <dbReference type="ARBA" id="ARBA00022842"/>
    </source>
</evidence>
<keyword evidence="11 13" id="KW-0630">Potassium</keyword>
<comment type="activity regulation">
    <text evidence="13">Activated by a monovalent cation that binds near, but not in, the active site. The most likely occupant of the site in vivo is potassium. Ion binding induces a conformational change that may alter substrate affinity.</text>
</comment>
<dbReference type="InterPro" id="IPR002173">
    <property type="entry name" value="Carboh/pur_kinase_PfkB_CS"/>
</dbReference>
<sequence length="314" mass="32991">MAANEESVIDVVVVGSCNTDLISYVNRLPRPGETIHGSKFSVGFGGKGANQCVMAAKMGAKTVMIAKVGDDTFGHETIKNFKNCNVITDFISITQEAATGAAPIAVDEEGQNSIIIVSGANLLLTASDAEKAIGGIKTAKVLLCQLEVNPETSLAAMKIARDRGITTVLNPAPAIADLHPDFFKFCDIICPNETEAELLTGLQVTNVEEAKIAAKKLLEKGCKKVIITLGGQGSLLATSDSEPVHVPARAVKAVDTTGAGDCYVGALAYYLAVKPDLSLKEMSQKASYVASISVQSPGTQTSYPTRQDLPTELF</sequence>
<evidence type="ECO:0000256" key="5">
    <source>
        <dbReference type="ARBA" id="ARBA00022679"/>
    </source>
</evidence>
<evidence type="ECO:0000256" key="4">
    <source>
        <dbReference type="ARBA" id="ARBA00022490"/>
    </source>
</evidence>
<evidence type="ECO:0000313" key="15">
    <source>
        <dbReference type="EnsemblMetazoa" id="XP_038074729.1"/>
    </source>
</evidence>
<keyword evidence="5 13" id="KW-0808">Transferase</keyword>
<reference evidence="15" key="1">
    <citation type="submission" date="2022-11" db="UniProtKB">
        <authorList>
            <consortium name="EnsemblMetazoa"/>
        </authorList>
    </citation>
    <scope>IDENTIFICATION</scope>
</reference>
<evidence type="ECO:0000256" key="8">
    <source>
        <dbReference type="ARBA" id="ARBA00022777"/>
    </source>
</evidence>
<dbReference type="EC" id="2.7.1.15" evidence="2 13"/>
<keyword evidence="16" id="KW-1185">Reference proteome</keyword>
<dbReference type="OrthoDB" id="415590at2759"/>
<keyword evidence="10 13" id="KW-0460">Magnesium</keyword>
<protein>
    <recommendedName>
        <fullName evidence="3 13">Ribokinase</fullName>
        <shortName evidence="13">RK</shortName>
        <ecNumber evidence="2 13">2.7.1.15</ecNumber>
    </recommendedName>
</protein>
<dbReference type="GO" id="GO:0046872">
    <property type="term" value="F:metal ion binding"/>
    <property type="evidence" value="ECO:0007669"/>
    <property type="project" value="UniProtKB-KW"/>
</dbReference>
<feature type="binding site" evidence="13">
    <location>
        <position position="293"/>
    </location>
    <ligand>
        <name>K(+)</name>
        <dbReference type="ChEBI" id="CHEBI:29103"/>
    </ligand>
</feature>
<keyword evidence="8 13" id="KW-0418">Kinase</keyword>
<dbReference type="InterPro" id="IPR029056">
    <property type="entry name" value="Ribokinase-like"/>
</dbReference>
<evidence type="ECO:0000256" key="9">
    <source>
        <dbReference type="ARBA" id="ARBA00022840"/>
    </source>
</evidence>
<keyword evidence="13" id="KW-0539">Nucleus</keyword>
<dbReference type="GO" id="GO:0005829">
    <property type="term" value="C:cytosol"/>
    <property type="evidence" value="ECO:0007669"/>
    <property type="project" value="TreeGrafter"/>
</dbReference>
<comment type="subunit">
    <text evidence="13">Homodimer.</text>
</comment>
<feature type="active site" description="Proton acceptor" evidence="13">
    <location>
        <position position="261"/>
    </location>
</feature>
<dbReference type="GO" id="GO:0019303">
    <property type="term" value="P:D-ribose catabolic process"/>
    <property type="evidence" value="ECO:0007669"/>
    <property type="project" value="UniProtKB-UniRule"/>
</dbReference>
<keyword evidence="7 13" id="KW-0547">Nucleotide-binding</keyword>
<feature type="binding site" evidence="13">
    <location>
        <position position="261"/>
    </location>
    <ligand>
        <name>substrate</name>
    </ligand>
</feature>
<evidence type="ECO:0000256" key="12">
    <source>
        <dbReference type="ARBA" id="ARBA00023277"/>
    </source>
</evidence>
<name>A0A914BF71_PATMI</name>
<feature type="binding site" evidence="13">
    <location>
        <begin position="228"/>
        <end position="233"/>
    </location>
    <ligand>
        <name>ATP</name>
        <dbReference type="ChEBI" id="CHEBI:30616"/>
    </ligand>
</feature>
<dbReference type="PANTHER" id="PTHR10584:SF166">
    <property type="entry name" value="RIBOKINASE"/>
    <property type="match status" value="1"/>
</dbReference>
<dbReference type="RefSeq" id="XP_038074729.1">
    <property type="nucleotide sequence ID" value="XM_038218801.1"/>
</dbReference>
<evidence type="ECO:0000256" key="2">
    <source>
        <dbReference type="ARBA" id="ARBA00012035"/>
    </source>
</evidence>
<feature type="binding site" evidence="13">
    <location>
        <begin position="260"/>
        <end position="261"/>
    </location>
    <ligand>
        <name>ATP</name>
        <dbReference type="ChEBI" id="CHEBI:30616"/>
    </ligand>
</feature>
<keyword evidence="6 13" id="KW-0479">Metal-binding</keyword>
<comment type="function">
    <text evidence="13">Catalyzes the phosphorylation of ribose at O-5 in a reaction requiring ATP and magnesium. The resulting D-ribose-5-phosphate can then be used either for sythesis of nucleotides, histidine, and tryptophan, or as a component of the pentose phosphate pathway.</text>
</comment>
<proteinExistence type="inferred from homology"/>
<keyword evidence="4 13" id="KW-0963">Cytoplasm</keyword>
<dbReference type="OMA" id="DIVLIQQ"/>
<dbReference type="CDD" id="cd01174">
    <property type="entry name" value="ribokinase"/>
    <property type="match status" value="1"/>
</dbReference>
<accession>A0A914BF71</accession>
<comment type="pathway">
    <text evidence="13">Carbohydrate metabolism; D-ribose degradation; D-ribose 5-phosphate from beta-D-ribopyranose: step 2/2.</text>
</comment>
<dbReference type="PANTHER" id="PTHR10584">
    <property type="entry name" value="SUGAR KINASE"/>
    <property type="match status" value="1"/>
</dbReference>
<dbReference type="GO" id="GO:0005634">
    <property type="term" value="C:nucleus"/>
    <property type="evidence" value="ECO:0007669"/>
    <property type="project" value="UniProtKB-SubCell"/>
</dbReference>
<comment type="cofactor">
    <cofactor evidence="13">
        <name>Mg(2+)</name>
        <dbReference type="ChEBI" id="CHEBI:18420"/>
    </cofactor>
    <text evidence="13">Requires a divalent cation, most likely magnesium in vivo, as an electrophilic catalyst to aid phosphoryl group transfer. It is the chelate of the metal and the nucleotide that is the actual substrate.</text>
</comment>
<evidence type="ECO:0000256" key="7">
    <source>
        <dbReference type="ARBA" id="ARBA00022741"/>
    </source>
</evidence>
<feature type="binding site" evidence="13">
    <location>
        <position position="147"/>
    </location>
    <ligand>
        <name>substrate</name>
    </ligand>
</feature>
<dbReference type="SUPFAM" id="SSF53613">
    <property type="entry name" value="Ribokinase-like"/>
    <property type="match status" value="1"/>
</dbReference>
<feature type="binding site" evidence="13">
    <location>
        <position position="298"/>
    </location>
    <ligand>
        <name>K(+)</name>
        <dbReference type="ChEBI" id="CHEBI:29103"/>
    </ligand>
</feature>
<dbReference type="FunFam" id="3.40.1190.20:FF:000010">
    <property type="entry name" value="Ribokinase"/>
    <property type="match status" value="1"/>
</dbReference>
<feature type="binding site" evidence="13">
    <location>
        <position position="192"/>
    </location>
    <ligand>
        <name>ATP</name>
        <dbReference type="ChEBI" id="CHEBI:30616"/>
    </ligand>
</feature>
<dbReference type="HAMAP" id="MF_01987">
    <property type="entry name" value="Ribokinase"/>
    <property type="match status" value="1"/>
</dbReference>
<dbReference type="PROSITE" id="PS00584">
    <property type="entry name" value="PFKB_KINASES_2"/>
    <property type="match status" value="1"/>
</dbReference>
<comment type="catalytic activity">
    <reaction evidence="13">
        <text>D-ribose + ATP = D-ribose 5-phosphate + ADP + H(+)</text>
        <dbReference type="Rhea" id="RHEA:13697"/>
        <dbReference type="ChEBI" id="CHEBI:15378"/>
        <dbReference type="ChEBI" id="CHEBI:30616"/>
        <dbReference type="ChEBI" id="CHEBI:47013"/>
        <dbReference type="ChEBI" id="CHEBI:78346"/>
        <dbReference type="ChEBI" id="CHEBI:456216"/>
        <dbReference type="EC" id="2.7.1.15"/>
    </reaction>
</comment>
<evidence type="ECO:0000256" key="6">
    <source>
        <dbReference type="ARBA" id="ARBA00022723"/>
    </source>
</evidence>
<feature type="binding site" evidence="13">
    <location>
        <position position="302"/>
    </location>
    <ligand>
        <name>K(+)</name>
        <dbReference type="ChEBI" id="CHEBI:29103"/>
    </ligand>
</feature>
<dbReference type="InterPro" id="IPR002139">
    <property type="entry name" value="Ribo/fructo_kinase"/>
</dbReference>
<comment type="subcellular location">
    <subcellularLocation>
        <location evidence="13">Cytoplasm</location>
    </subcellularLocation>
    <subcellularLocation>
        <location evidence="13">Nucleus</location>
    </subcellularLocation>
</comment>
<comment type="similarity">
    <text evidence="1">Belongs to the carbohydrate kinase pfkB family.</text>
</comment>
<comment type="similarity">
    <text evidence="13">Belongs to the carbohydrate kinase PfkB family. Ribokinase subfamily.</text>
</comment>
<dbReference type="NCBIfam" id="TIGR02152">
    <property type="entry name" value="D_ribokin_bact"/>
    <property type="match status" value="1"/>
</dbReference>
<evidence type="ECO:0000256" key="11">
    <source>
        <dbReference type="ARBA" id="ARBA00022958"/>
    </source>
</evidence>
<dbReference type="CTD" id="64080"/>
<evidence type="ECO:0000256" key="1">
    <source>
        <dbReference type="ARBA" id="ARBA00005380"/>
    </source>
</evidence>
<evidence type="ECO:0000256" key="3">
    <source>
        <dbReference type="ARBA" id="ARBA00016943"/>
    </source>
</evidence>
<evidence type="ECO:0000259" key="14">
    <source>
        <dbReference type="Pfam" id="PF00294"/>
    </source>
</evidence>
<comment type="caution">
    <text evidence="13">Lacks conserved residue(s) required for the propagation of feature annotation.</text>
</comment>
<dbReference type="InterPro" id="IPR011611">
    <property type="entry name" value="PfkB_dom"/>
</dbReference>
<dbReference type="GO" id="GO:0005524">
    <property type="term" value="F:ATP binding"/>
    <property type="evidence" value="ECO:0007669"/>
    <property type="project" value="UniProtKB-UniRule"/>
</dbReference>
<dbReference type="GeneID" id="119742655"/>
<feature type="binding site" evidence="13">
    <location>
        <position position="257"/>
    </location>
    <ligand>
        <name>K(+)</name>
        <dbReference type="ChEBI" id="CHEBI:29103"/>
    </ligand>
</feature>
<keyword evidence="9 13" id="KW-0067">ATP-binding</keyword>
<evidence type="ECO:0000256" key="13">
    <source>
        <dbReference type="HAMAP-Rule" id="MF_03215"/>
    </source>
</evidence>
<feature type="binding site" evidence="13">
    <location>
        <begin position="18"/>
        <end position="20"/>
    </location>
    <ligand>
        <name>substrate</name>
    </ligand>
</feature>
<dbReference type="EnsemblMetazoa" id="XM_038218801.1">
    <property type="protein sequence ID" value="XP_038074729.1"/>
    <property type="gene ID" value="LOC119742655"/>
</dbReference>
<dbReference type="Proteomes" id="UP000887568">
    <property type="component" value="Unplaced"/>
</dbReference>
<feature type="domain" description="Carbohydrate kinase PfkB" evidence="14">
    <location>
        <begin position="10"/>
        <end position="306"/>
    </location>
</feature>
<organism evidence="15 16">
    <name type="scientific">Patiria miniata</name>
    <name type="common">Bat star</name>
    <name type="synonym">Asterina miniata</name>
    <dbReference type="NCBI Taxonomy" id="46514"/>
    <lineage>
        <taxon>Eukaryota</taxon>
        <taxon>Metazoa</taxon>
        <taxon>Echinodermata</taxon>
        <taxon>Eleutherozoa</taxon>
        <taxon>Asterozoa</taxon>
        <taxon>Asteroidea</taxon>
        <taxon>Valvatacea</taxon>
        <taxon>Valvatida</taxon>
        <taxon>Asterinidae</taxon>
        <taxon>Patiria</taxon>
    </lineage>
</organism>
<feature type="binding site" evidence="13">
    <location>
        <position position="296"/>
    </location>
    <ligand>
        <name>K(+)</name>
        <dbReference type="ChEBI" id="CHEBI:29103"/>
    </ligand>
</feature>
<dbReference type="Gene3D" id="3.40.1190.20">
    <property type="match status" value="1"/>
</dbReference>
<feature type="binding site" evidence="13">
    <location>
        <begin position="46"/>
        <end position="50"/>
    </location>
    <ligand>
        <name>substrate</name>
    </ligand>
</feature>
<evidence type="ECO:0000313" key="16">
    <source>
        <dbReference type="Proteomes" id="UP000887568"/>
    </source>
</evidence>
<dbReference type="Pfam" id="PF00294">
    <property type="entry name" value="PfkB"/>
    <property type="match status" value="1"/>
</dbReference>